<evidence type="ECO:0000256" key="8">
    <source>
        <dbReference type="ARBA" id="ARBA00061350"/>
    </source>
</evidence>
<keyword evidence="7" id="KW-0539">Nucleus</keyword>
<evidence type="ECO:0000313" key="11">
    <source>
        <dbReference type="EMBL" id="KAK7357425.1"/>
    </source>
</evidence>
<evidence type="ECO:0000256" key="2">
    <source>
        <dbReference type="ARBA" id="ARBA00022553"/>
    </source>
</evidence>
<name>A0AAN9R0F5_PHACN</name>
<keyword evidence="3" id="KW-0805">Transcription regulation</keyword>
<dbReference type="PROSITE" id="PS00434">
    <property type="entry name" value="HSF_DOMAIN"/>
    <property type="match status" value="1"/>
</dbReference>
<keyword evidence="12" id="KW-1185">Reference proteome</keyword>
<dbReference type="GO" id="GO:0034605">
    <property type="term" value="P:cellular response to heat"/>
    <property type="evidence" value="ECO:0007669"/>
    <property type="project" value="TreeGrafter"/>
</dbReference>
<dbReference type="GO" id="GO:0005634">
    <property type="term" value="C:nucleus"/>
    <property type="evidence" value="ECO:0007669"/>
    <property type="project" value="UniProtKB-SubCell"/>
</dbReference>
<feature type="compositionally biased region" description="Basic residues" evidence="9">
    <location>
        <begin position="21"/>
        <end position="34"/>
    </location>
</feature>
<accession>A0AAN9R0F5</accession>
<reference evidence="11 12" key="1">
    <citation type="submission" date="2024-01" db="EMBL/GenBank/DDBJ databases">
        <title>The genomes of 5 underutilized Papilionoideae crops provide insights into root nodulation and disease resistanc.</title>
        <authorList>
            <person name="Jiang F."/>
        </authorList>
    </citation>
    <scope>NUCLEOTIDE SEQUENCE [LARGE SCALE GENOMIC DNA]</scope>
    <source>
        <strain evidence="11">JINMINGXINNONG_FW02</strain>
        <tissue evidence="11">Leaves</tissue>
    </source>
</reference>
<dbReference type="EMBL" id="JAYMYR010000006">
    <property type="protein sequence ID" value="KAK7357425.1"/>
    <property type="molecule type" value="Genomic_DNA"/>
</dbReference>
<evidence type="ECO:0000313" key="12">
    <source>
        <dbReference type="Proteomes" id="UP001374584"/>
    </source>
</evidence>
<evidence type="ECO:0000256" key="7">
    <source>
        <dbReference type="ARBA" id="ARBA00023242"/>
    </source>
</evidence>
<keyword evidence="6" id="KW-0804">Transcription</keyword>
<proteinExistence type="inferred from homology"/>
<dbReference type="InterPro" id="IPR000232">
    <property type="entry name" value="HSF_DNA-bd"/>
</dbReference>
<dbReference type="Gene3D" id="1.10.10.10">
    <property type="entry name" value="Winged helix-like DNA-binding domain superfamily/Winged helix DNA-binding domain"/>
    <property type="match status" value="1"/>
</dbReference>
<evidence type="ECO:0000256" key="9">
    <source>
        <dbReference type="SAM" id="MobiDB-lite"/>
    </source>
</evidence>
<evidence type="ECO:0000259" key="10">
    <source>
        <dbReference type="PROSITE" id="PS00434"/>
    </source>
</evidence>
<dbReference type="SMART" id="SM00415">
    <property type="entry name" value="HSF"/>
    <property type="match status" value="1"/>
</dbReference>
<feature type="domain" description="HSF-type DNA-binding" evidence="10">
    <location>
        <begin position="144"/>
        <end position="168"/>
    </location>
</feature>
<keyword evidence="5" id="KW-0238">DNA-binding</keyword>
<feature type="region of interest" description="Disordered" evidence="9">
    <location>
        <begin position="1"/>
        <end position="34"/>
    </location>
</feature>
<sequence>MEVWLWRHGNSSIGKATPEKPHRRGNKKKVTKSQRHAHLVSQLELRRVARSKLELCIQSNMNPQGRVKEEFLGESSSFYAGYDPQPVMIVPQPIEGLHETGLPPFLTKTYDIVDDHSTNHIISWSTGNNSFIVWDPQAFSITLLPKFFKHNNFSSFVRQLNTYGFKKVDPDKWEFANEMFLRGKRILLKNIRRRKTNHQSHAMQQGVDPCVEVGQFGLDREVDRLKRDRQVLMVELVKLRQQQQNTRVHIQAMEGRLKRTEQKQQQTMNFLARAMQNPNFMQQLVQQKELRKELEEGFPKKRRSLDQGPSNVVEVGELDCAEEYSSFIELEPQVYTDRVLEFEVPDLDLGLNLEEQTGRQKRMEGDYIQLESIDKDIDEVFWQDLLKEDIENQGVLGVDVLAQQLGYLASILLQLVVEELFCFGTYDFMPFAISTSRGISLEGLLDLEVSTSLKSSEFQTSLKPVPKKSSLSLLRFFTLLHSLCSLHELSRFKKPISAFAFGSNPFDLSACFRAMPSP</sequence>
<comment type="caution">
    <text evidence="11">The sequence shown here is derived from an EMBL/GenBank/DDBJ whole genome shotgun (WGS) entry which is preliminary data.</text>
</comment>
<evidence type="ECO:0000256" key="4">
    <source>
        <dbReference type="ARBA" id="ARBA00023016"/>
    </source>
</evidence>
<dbReference type="Pfam" id="PF00447">
    <property type="entry name" value="HSF_DNA-bind"/>
    <property type="match status" value="1"/>
</dbReference>
<dbReference type="InterPro" id="IPR036388">
    <property type="entry name" value="WH-like_DNA-bd_sf"/>
</dbReference>
<keyword evidence="2" id="KW-0597">Phosphoprotein</keyword>
<evidence type="ECO:0000256" key="3">
    <source>
        <dbReference type="ARBA" id="ARBA00023015"/>
    </source>
</evidence>
<comment type="similarity">
    <text evidence="8">Belongs to the HSF family. Class A subfamily.</text>
</comment>
<dbReference type="GO" id="GO:0000978">
    <property type="term" value="F:RNA polymerase II cis-regulatory region sequence-specific DNA binding"/>
    <property type="evidence" value="ECO:0007669"/>
    <property type="project" value="TreeGrafter"/>
</dbReference>
<dbReference type="PRINTS" id="PR00056">
    <property type="entry name" value="HSFDOMAIN"/>
</dbReference>
<protein>
    <recommendedName>
        <fullName evidence="10">HSF-type DNA-binding domain-containing protein</fullName>
    </recommendedName>
</protein>
<dbReference type="PANTHER" id="PTHR10015">
    <property type="entry name" value="HEAT SHOCK TRANSCRIPTION FACTOR"/>
    <property type="match status" value="1"/>
</dbReference>
<dbReference type="SUPFAM" id="SSF46785">
    <property type="entry name" value="Winged helix' DNA-binding domain"/>
    <property type="match status" value="1"/>
</dbReference>
<keyword evidence="4" id="KW-0346">Stress response</keyword>
<dbReference type="Proteomes" id="UP001374584">
    <property type="component" value="Unassembled WGS sequence"/>
</dbReference>
<dbReference type="PANTHER" id="PTHR10015:SF334">
    <property type="entry name" value="HEAT STRESS TRANSCRIPTION FACTOR A-6B"/>
    <property type="match status" value="1"/>
</dbReference>
<dbReference type="InterPro" id="IPR036390">
    <property type="entry name" value="WH_DNA-bd_sf"/>
</dbReference>
<dbReference type="GO" id="GO:0006357">
    <property type="term" value="P:regulation of transcription by RNA polymerase II"/>
    <property type="evidence" value="ECO:0007669"/>
    <property type="project" value="TreeGrafter"/>
</dbReference>
<dbReference type="FunFam" id="1.10.10.10:FF:000057">
    <property type="entry name" value="Heat shock transcription factor 1"/>
    <property type="match status" value="1"/>
</dbReference>
<evidence type="ECO:0000256" key="1">
    <source>
        <dbReference type="ARBA" id="ARBA00004123"/>
    </source>
</evidence>
<evidence type="ECO:0000256" key="6">
    <source>
        <dbReference type="ARBA" id="ARBA00023163"/>
    </source>
</evidence>
<gene>
    <name evidence="11" type="ORF">VNO80_16710</name>
</gene>
<organism evidence="11 12">
    <name type="scientific">Phaseolus coccineus</name>
    <name type="common">Scarlet runner bean</name>
    <name type="synonym">Phaseolus multiflorus</name>
    <dbReference type="NCBI Taxonomy" id="3886"/>
    <lineage>
        <taxon>Eukaryota</taxon>
        <taxon>Viridiplantae</taxon>
        <taxon>Streptophyta</taxon>
        <taxon>Embryophyta</taxon>
        <taxon>Tracheophyta</taxon>
        <taxon>Spermatophyta</taxon>
        <taxon>Magnoliopsida</taxon>
        <taxon>eudicotyledons</taxon>
        <taxon>Gunneridae</taxon>
        <taxon>Pentapetalae</taxon>
        <taxon>rosids</taxon>
        <taxon>fabids</taxon>
        <taxon>Fabales</taxon>
        <taxon>Fabaceae</taxon>
        <taxon>Papilionoideae</taxon>
        <taxon>50 kb inversion clade</taxon>
        <taxon>NPAAA clade</taxon>
        <taxon>indigoferoid/millettioid clade</taxon>
        <taxon>Phaseoleae</taxon>
        <taxon>Phaseolus</taxon>
    </lineage>
</organism>
<dbReference type="AlphaFoldDB" id="A0AAN9R0F5"/>
<evidence type="ECO:0000256" key="5">
    <source>
        <dbReference type="ARBA" id="ARBA00023125"/>
    </source>
</evidence>
<dbReference type="GO" id="GO:0003700">
    <property type="term" value="F:DNA-binding transcription factor activity"/>
    <property type="evidence" value="ECO:0007669"/>
    <property type="project" value="InterPro"/>
</dbReference>
<comment type="subcellular location">
    <subcellularLocation>
        <location evidence="1">Nucleus</location>
    </subcellularLocation>
</comment>